<keyword evidence="10" id="KW-1185">Reference proteome</keyword>
<name>A0AAQ1RUY3_9FIRM</name>
<dbReference type="Proteomes" id="UP000184089">
    <property type="component" value="Unassembled WGS sequence"/>
</dbReference>
<gene>
    <name evidence="7" type="ORF">GT747_03025</name>
    <name evidence="8" type="ORF">SAMN05444424_0407</name>
</gene>
<keyword evidence="4" id="KW-0378">Hydrolase</keyword>
<dbReference type="SUPFAM" id="SSF53187">
    <property type="entry name" value="Zn-dependent exopeptidases"/>
    <property type="match status" value="1"/>
</dbReference>
<dbReference type="InterPro" id="IPR011650">
    <property type="entry name" value="Peptidase_M20_dimer"/>
</dbReference>
<dbReference type="InterPro" id="IPR002933">
    <property type="entry name" value="Peptidase_M20"/>
</dbReference>
<evidence type="ECO:0000313" key="10">
    <source>
        <dbReference type="Proteomes" id="UP000474718"/>
    </source>
</evidence>
<dbReference type="InterPro" id="IPR047177">
    <property type="entry name" value="Pept_M20A"/>
</dbReference>
<evidence type="ECO:0000313" key="7">
    <source>
        <dbReference type="EMBL" id="MZL68749.1"/>
    </source>
</evidence>
<dbReference type="GO" id="GO:0046872">
    <property type="term" value="F:metal ion binding"/>
    <property type="evidence" value="ECO:0007669"/>
    <property type="project" value="UniProtKB-KW"/>
</dbReference>
<evidence type="ECO:0000256" key="2">
    <source>
        <dbReference type="ARBA" id="ARBA00022670"/>
    </source>
</evidence>
<accession>A0AAQ1RUY3</accession>
<evidence type="ECO:0000256" key="5">
    <source>
        <dbReference type="ARBA" id="ARBA00022833"/>
    </source>
</evidence>
<dbReference type="EMBL" id="FQVY01000001">
    <property type="protein sequence ID" value="SHF70691.1"/>
    <property type="molecule type" value="Genomic_DNA"/>
</dbReference>
<keyword evidence="8" id="KW-0121">Carboxypeptidase</keyword>
<evidence type="ECO:0000313" key="9">
    <source>
        <dbReference type="Proteomes" id="UP000184089"/>
    </source>
</evidence>
<dbReference type="GO" id="GO:0006508">
    <property type="term" value="P:proteolysis"/>
    <property type="evidence" value="ECO:0007669"/>
    <property type="project" value="UniProtKB-KW"/>
</dbReference>
<dbReference type="Gene3D" id="3.30.70.360">
    <property type="match status" value="1"/>
</dbReference>
<evidence type="ECO:0000256" key="1">
    <source>
        <dbReference type="ARBA" id="ARBA00006247"/>
    </source>
</evidence>
<dbReference type="Pfam" id="PF07687">
    <property type="entry name" value="M20_dimer"/>
    <property type="match status" value="1"/>
</dbReference>
<dbReference type="Pfam" id="PF01546">
    <property type="entry name" value="Peptidase_M20"/>
    <property type="match status" value="1"/>
</dbReference>
<dbReference type="EMBL" id="WWVX01000001">
    <property type="protein sequence ID" value="MZL68749.1"/>
    <property type="molecule type" value="Genomic_DNA"/>
</dbReference>
<proteinExistence type="inferred from homology"/>
<dbReference type="Gene3D" id="1.10.150.900">
    <property type="match status" value="1"/>
</dbReference>
<comment type="similarity">
    <text evidence="1">Belongs to the peptidase M20A family.</text>
</comment>
<dbReference type="Proteomes" id="UP000474718">
    <property type="component" value="Unassembled WGS sequence"/>
</dbReference>
<dbReference type="GO" id="GO:0004180">
    <property type="term" value="F:carboxypeptidase activity"/>
    <property type="evidence" value="ECO:0007669"/>
    <property type="project" value="UniProtKB-KW"/>
</dbReference>
<protein>
    <submittedName>
        <fullName evidence="8">Carboxypeptidase PM20D1</fullName>
    </submittedName>
    <submittedName>
        <fullName evidence="7">M20/M25/M40 family metallo-hydrolase</fullName>
    </submittedName>
</protein>
<dbReference type="InterPro" id="IPR001261">
    <property type="entry name" value="ArgE/DapE_CS"/>
</dbReference>
<reference evidence="9" key="2">
    <citation type="submission" date="2016-11" db="EMBL/GenBank/DDBJ databases">
        <authorList>
            <person name="Jaros S."/>
            <person name="Januszkiewicz K."/>
            <person name="Wedrychowicz H."/>
        </authorList>
    </citation>
    <scope>NUCLEOTIDE SEQUENCE [LARGE SCALE GENOMIC DNA]</scope>
    <source>
        <strain evidence="9">DSM 4029</strain>
    </source>
</reference>
<keyword evidence="2" id="KW-0645">Protease</keyword>
<sequence length="493" mass="53455">MGWIILWAVLGLLLLLIAAILVNTLRVGIKSVSPQGAPLPPEERVAHYAETLSRMLAQETVTVAPGGDLSKIYAFHRLLEELYPNIHRQLERVELDGALLFHWRGSGRSDRLPLLLMSHMDVVPAEGAWSHPPFAGEVEEGIIWGRGAVDTKGSLCGFMNAVEELLAEGYVPPQDVYLASSCNEEINGPGAPATVDYLAAQGVKLGLVLDEGGAVADSPLPGLDCKFAMIGLMEKGNAQVKFVAKSKGGHASTPPRGTPLARLAGMVNYIEKKNPFSVQFTPPVEGMFREMAPYMSMPLRLVLANLWLFKPLLKSVLPKFSAQAGAMLQTTCAFTMAAGSEAANVIPQEASITANLRFMSHERKEATMQKLRAIGERFDVEVQLVSGWDCSGVSSADSYGYQAVKACVQKTFPEAGVAPYIMLQGSDSRHYERICDCVLRFAPLSIDKQQLGSIHGVDENLSVEALAKAVLFYKELVQGYFSAAPAKSEHRQG</sequence>
<dbReference type="PANTHER" id="PTHR45962:SF1">
    <property type="entry name" value="N-FATTY-ACYL-AMINO ACID SYNTHASE_HYDROLASE PM20D1"/>
    <property type="match status" value="1"/>
</dbReference>
<reference evidence="8" key="1">
    <citation type="submission" date="2016-11" db="EMBL/GenBank/DDBJ databases">
        <authorList>
            <person name="Varghese N."/>
            <person name="Submissions S."/>
        </authorList>
    </citation>
    <scope>NUCLEOTIDE SEQUENCE</scope>
    <source>
        <strain evidence="8">DSM 4029</strain>
    </source>
</reference>
<evidence type="ECO:0000256" key="3">
    <source>
        <dbReference type="ARBA" id="ARBA00022723"/>
    </source>
</evidence>
<dbReference type="PANTHER" id="PTHR45962">
    <property type="entry name" value="N-FATTY-ACYL-AMINO ACID SYNTHASE/HYDROLASE PM20D1"/>
    <property type="match status" value="1"/>
</dbReference>
<feature type="domain" description="Peptidase M20 dimerisation" evidence="6">
    <location>
        <begin position="234"/>
        <end position="374"/>
    </location>
</feature>
<reference evidence="7 10" key="3">
    <citation type="journal article" date="2019" name="Nat. Med.">
        <title>A library of human gut bacterial isolates paired with longitudinal multiomics data enables mechanistic microbiome research.</title>
        <authorList>
            <person name="Poyet M."/>
            <person name="Groussin M."/>
            <person name="Gibbons S.M."/>
            <person name="Avila-Pacheco J."/>
            <person name="Jiang X."/>
            <person name="Kearney S.M."/>
            <person name="Perrotta A.R."/>
            <person name="Berdy B."/>
            <person name="Zhao S."/>
            <person name="Lieberman T.D."/>
            <person name="Swanson P.K."/>
            <person name="Smith M."/>
            <person name="Roesemann S."/>
            <person name="Alexander J.E."/>
            <person name="Rich S.A."/>
            <person name="Livny J."/>
            <person name="Vlamakis H."/>
            <person name="Clish C."/>
            <person name="Bullock K."/>
            <person name="Deik A."/>
            <person name="Scott J."/>
            <person name="Pierce K.A."/>
            <person name="Xavier R.J."/>
            <person name="Alm E.J."/>
        </authorList>
    </citation>
    <scope>NUCLEOTIDE SEQUENCE [LARGE SCALE GENOMIC DNA]</scope>
    <source>
        <strain evidence="7 10">BIOML-A2</strain>
    </source>
</reference>
<evidence type="ECO:0000256" key="4">
    <source>
        <dbReference type="ARBA" id="ARBA00022801"/>
    </source>
</evidence>
<keyword evidence="3" id="KW-0479">Metal-binding</keyword>
<dbReference type="InterPro" id="IPR036264">
    <property type="entry name" value="Bact_exopeptidase_dim_dom"/>
</dbReference>
<dbReference type="RefSeq" id="WP_021658270.1">
    <property type="nucleotide sequence ID" value="NZ_FQVY01000001.1"/>
</dbReference>
<comment type="caution">
    <text evidence="8">The sequence shown here is derived from an EMBL/GenBank/DDBJ whole genome shotgun (WGS) entry which is preliminary data.</text>
</comment>
<organism evidence="8 9">
    <name type="scientific">Bittarella massiliensis</name>
    <name type="common">ex Durand et al. 2017</name>
    <dbReference type="NCBI Taxonomy" id="1720313"/>
    <lineage>
        <taxon>Bacteria</taxon>
        <taxon>Bacillati</taxon>
        <taxon>Bacillota</taxon>
        <taxon>Clostridia</taxon>
        <taxon>Eubacteriales</taxon>
        <taxon>Oscillospiraceae</taxon>
        <taxon>Bittarella (ex Durand et al. 2017)</taxon>
    </lineage>
</organism>
<dbReference type="SUPFAM" id="SSF55031">
    <property type="entry name" value="Bacterial exopeptidase dimerisation domain"/>
    <property type="match status" value="1"/>
</dbReference>
<dbReference type="Gene3D" id="3.40.630.10">
    <property type="entry name" value="Zn peptidases"/>
    <property type="match status" value="1"/>
</dbReference>
<evidence type="ECO:0000259" key="6">
    <source>
        <dbReference type="Pfam" id="PF07687"/>
    </source>
</evidence>
<keyword evidence="5" id="KW-0862">Zinc</keyword>
<dbReference type="AlphaFoldDB" id="A0AAQ1RUY3"/>
<dbReference type="PROSITE" id="PS00758">
    <property type="entry name" value="ARGE_DAPE_CPG2_1"/>
    <property type="match status" value="1"/>
</dbReference>
<evidence type="ECO:0000313" key="8">
    <source>
        <dbReference type="EMBL" id="SHF70691.1"/>
    </source>
</evidence>